<keyword evidence="2" id="KW-1185">Reference proteome</keyword>
<reference evidence="1" key="1">
    <citation type="submission" date="2023-10" db="EMBL/GenBank/DDBJ databases">
        <authorList>
            <person name="Rodriguez Cubillos JULIANA M."/>
            <person name="De Vega J."/>
        </authorList>
    </citation>
    <scope>NUCLEOTIDE SEQUENCE</scope>
</reference>
<organism evidence="1 2">
    <name type="scientific">Trifolium pratense</name>
    <name type="common">Red clover</name>
    <dbReference type="NCBI Taxonomy" id="57577"/>
    <lineage>
        <taxon>Eukaryota</taxon>
        <taxon>Viridiplantae</taxon>
        <taxon>Streptophyta</taxon>
        <taxon>Embryophyta</taxon>
        <taxon>Tracheophyta</taxon>
        <taxon>Spermatophyta</taxon>
        <taxon>Magnoliopsida</taxon>
        <taxon>eudicotyledons</taxon>
        <taxon>Gunneridae</taxon>
        <taxon>Pentapetalae</taxon>
        <taxon>rosids</taxon>
        <taxon>fabids</taxon>
        <taxon>Fabales</taxon>
        <taxon>Fabaceae</taxon>
        <taxon>Papilionoideae</taxon>
        <taxon>50 kb inversion clade</taxon>
        <taxon>NPAAA clade</taxon>
        <taxon>Hologalegina</taxon>
        <taxon>IRL clade</taxon>
        <taxon>Trifolieae</taxon>
        <taxon>Trifolium</taxon>
    </lineage>
</organism>
<comment type="caution">
    <text evidence="1">The sequence shown here is derived from an EMBL/GenBank/DDBJ whole genome shotgun (WGS) entry which is preliminary data.</text>
</comment>
<sequence length="215" mass="25141">MPMPSWTKAPSRFAISKGVARHAGGQKIKVLRKYFSTFQSTYTYYVQCAHKTPSQNSTYMRRFTSNPPIFGVSGRKIKINRNFLGMLRDFPVHLYILCAVCTQDTFPKFDLYEAFYVKSAYFWRFGRKIKINRKFLGMLSHFQSTYTYCVECAHKTPSQNSTSRRRFTSNPPFFRVFGQKIKLNRNFVGSLSHFPVHLYLLCGVCTKKTKSKFDF</sequence>
<name>A0ACB0L6X4_TRIPR</name>
<accession>A0ACB0L6X4</accession>
<protein>
    <submittedName>
        <fullName evidence="1">Uncharacterized protein</fullName>
    </submittedName>
</protein>
<evidence type="ECO:0000313" key="2">
    <source>
        <dbReference type="Proteomes" id="UP001177021"/>
    </source>
</evidence>
<dbReference type="EMBL" id="CASHSV030000432">
    <property type="protein sequence ID" value="CAJ2665167.1"/>
    <property type="molecule type" value="Genomic_DNA"/>
</dbReference>
<dbReference type="Proteomes" id="UP001177021">
    <property type="component" value="Unassembled WGS sequence"/>
</dbReference>
<evidence type="ECO:0000313" key="1">
    <source>
        <dbReference type="EMBL" id="CAJ2665167.1"/>
    </source>
</evidence>
<gene>
    <name evidence="1" type="ORF">MILVUS5_LOCUS30204</name>
</gene>
<proteinExistence type="predicted"/>